<dbReference type="InterPro" id="IPR012340">
    <property type="entry name" value="NA-bd_OB-fold"/>
</dbReference>
<dbReference type="Gene3D" id="2.40.50.140">
    <property type="entry name" value="Nucleic acid-binding proteins"/>
    <property type="match status" value="1"/>
</dbReference>
<evidence type="ECO:0000313" key="2">
    <source>
        <dbReference type="WBParaSite" id="SPAL_0000622300.1"/>
    </source>
</evidence>
<organism evidence="1 2">
    <name type="scientific">Strongyloides papillosus</name>
    <name type="common">Intestinal threadworm</name>
    <dbReference type="NCBI Taxonomy" id="174720"/>
    <lineage>
        <taxon>Eukaryota</taxon>
        <taxon>Metazoa</taxon>
        <taxon>Ecdysozoa</taxon>
        <taxon>Nematoda</taxon>
        <taxon>Chromadorea</taxon>
        <taxon>Rhabditida</taxon>
        <taxon>Tylenchina</taxon>
        <taxon>Panagrolaimomorpha</taxon>
        <taxon>Strongyloidoidea</taxon>
        <taxon>Strongyloididae</taxon>
        <taxon>Strongyloides</taxon>
    </lineage>
</organism>
<name>A0A0N5BJV6_STREA</name>
<keyword evidence="1" id="KW-1185">Reference proteome</keyword>
<evidence type="ECO:0000313" key="1">
    <source>
        <dbReference type="Proteomes" id="UP000046392"/>
    </source>
</evidence>
<reference evidence="2" key="1">
    <citation type="submission" date="2017-02" db="UniProtKB">
        <authorList>
            <consortium name="WormBaseParasite"/>
        </authorList>
    </citation>
    <scope>IDENTIFICATION</scope>
</reference>
<dbReference type="AlphaFoldDB" id="A0A0N5BJV6"/>
<dbReference type="Proteomes" id="UP000046392">
    <property type="component" value="Unplaced"/>
</dbReference>
<dbReference type="WBParaSite" id="SPAL_0000622300.1">
    <property type="protein sequence ID" value="SPAL_0000622300.1"/>
    <property type="gene ID" value="SPAL_0000622300"/>
</dbReference>
<protein>
    <submittedName>
        <fullName evidence="2">Glycosyl transferase</fullName>
    </submittedName>
</protein>
<proteinExistence type="predicted"/>
<sequence length="155" mass="17928">MDSFSGEKETFPSYLQKINAYCRLSNIPDNQKLDTLIVHLRGRMMDLLMANENAKNTFAEAVNSGIFRHTYGWWYAINLLYARVLLYDGVYVYTKVFVKQKALRKLRSVGIKRSNPIVRLLEYSTTEVVGGERIALIVKDLEIIKRYTDVKGKLI</sequence>
<accession>A0A0N5BJV6</accession>